<dbReference type="Gene3D" id="3.30.565.10">
    <property type="entry name" value="Histidine kinase-like ATPase, C-terminal domain"/>
    <property type="match status" value="1"/>
</dbReference>
<dbReference type="Pfam" id="PF02743">
    <property type="entry name" value="dCache_1"/>
    <property type="match status" value="1"/>
</dbReference>
<dbReference type="Gene3D" id="1.10.287.130">
    <property type="match status" value="1"/>
</dbReference>
<keyword evidence="12" id="KW-0902">Two-component regulatory system</keyword>
<evidence type="ECO:0000259" key="16">
    <source>
        <dbReference type="PROSITE" id="PS50112"/>
    </source>
</evidence>
<dbReference type="Proteomes" id="UP000587760">
    <property type="component" value="Unassembled WGS sequence"/>
</dbReference>
<feature type="transmembrane region" description="Helical" evidence="14">
    <location>
        <begin position="7"/>
        <end position="29"/>
    </location>
</feature>
<dbReference type="GO" id="GO:0005886">
    <property type="term" value="C:plasma membrane"/>
    <property type="evidence" value="ECO:0007669"/>
    <property type="project" value="UniProtKB-SubCell"/>
</dbReference>
<evidence type="ECO:0000256" key="14">
    <source>
        <dbReference type="SAM" id="Phobius"/>
    </source>
</evidence>
<organism evidence="18 19">
    <name type="scientific">Spirochaeta isovalerica</name>
    <dbReference type="NCBI Taxonomy" id="150"/>
    <lineage>
        <taxon>Bacteria</taxon>
        <taxon>Pseudomonadati</taxon>
        <taxon>Spirochaetota</taxon>
        <taxon>Spirochaetia</taxon>
        <taxon>Spirochaetales</taxon>
        <taxon>Spirochaetaceae</taxon>
        <taxon>Spirochaeta</taxon>
    </lineage>
</organism>
<comment type="caution">
    <text evidence="18">The sequence shown here is derived from an EMBL/GenBank/DDBJ whole genome shotgun (WGS) entry which is preliminary data.</text>
</comment>
<dbReference type="Pfam" id="PF00989">
    <property type="entry name" value="PAS"/>
    <property type="match status" value="1"/>
</dbReference>
<dbReference type="RefSeq" id="WP_184745675.1">
    <property type="nucleotide sequence ID" value="NZ_JACHGJ010000002.1"/>
</dbReference>
<dbReference type="InterPro" id="IPR036097">
    <property type="entry name" value="HisK_dim/P_sf"/>
</dbReference>
<evidence type="ECO:0000256" key="12">
    <source>
        <dbReference type="ARBA" id="ARBA00023012"/>
    </source>
</evidence>
<dbReference type="NCBIfam" id="TIGR00229">
    <property type="entry name" value="sensory_box"/>
    <property type="match status" value="1"/>
</dbReference>
<reference evidence="18 19" key="1">
    <citation type="submission" date="2020-08" db="EMBL/GenBank/DDBJ databases">
        <title>Genomic Encyclopedia of Type Strains, Phase IV (KMG-IV): sequencing the most valuable type-strain genomes for metagenomic binning, comparative biology and taxonomic classification.</title>
        <authorList>
            <person name="Goeker M."/>
        </authorList>
    </citation>
    <scope>NUCLEOTIDE SEQUENCE [LARGE SCALE GENOMIC DNA]</scope>
    <source>
        <strain evidence="18 19">DSM 2461</strain>
    </source>
</reference>
<dbReference type="AlphaFoldDB" id="A0A841R818"/>
<comment type="catalytic activity">
    <reaction evidence="1">
        <text>ATP + protein L-histidine = ADP + protein N-phospho-L-histidine.</text>
        <dbReference type="EC" id="2.7.13.3"/>
    </reaction>
</comment>
<evidence type="ECO:0000313" key="19">
    <source>
        <dbReference type="Proteomes" id="UP000587760"/>
    </source>
</evidence>
<dbReference type="Pfam" id="PF00672">
    <property type="entry name" value="HAMP"/>
    <property type="match status" value="1"/>
</dbReference>
<comment type="subcellular location">
    <subcellularLocation>
        <location evidence="2">Cell membrane</location>
        <topology evidence="2">Multi-pass membrane protein</topology>
    </subcellularLocation>
</comment>
<gene>
    <name evidence="18" type="ORF">HNR50_001624</name>
</gene>
<feature type="transmembrane region" description="Helical" evidence="14">
    <location>
        <begin position="277"/>
        <end position="301"/>
    </location>
</feature>
<dbReference type="PRINTS" id="PR00344">
    <property type="entry name" value="BCTRLSENSOR"/>
</dbReference>
<feature type="domain" description="PAS" evidence="16">
    <location>
        <begin position="381"/>
        <end position="438"/>
    </location>
</feature>
<dbReference type="InterPro" id="IPR003661">
    <property type="entry name" value="HisK_dim/P_dom"/>
</dbReference>
<keyword evidence="9" id="KW-0418">Kinase</keyword>
<dbReference type="PROSITE" id="PS50885">
    <property type="entry name" value="HAMP"/>
    <property type="match status" value="1"/>
</dbReference>
<dbReference type="SMART" id="SM00387">
    <property type="entry name" value="HATPase_c"/>
    <property type="match status" value="1"/>
</dbReference>
<dbReference type="InterPro" id="IPR003594">
    <property type="entry name" value="HATPase_dom"/>
</dbReference>
<dbReference type="InterPro" id="IPR004358">
    <property type="entry name" value="Sig_transdc_His_kin-like_C"/>
</dbReference>
<protein>
    <recommendedName>
        <fullName evidence="3">histidine kinase</fullName>
        <ecNumber evidence="3">2.7.13.3</ecNumber>
    </recommendedName>
</protein>
<evidence type="ECO:0000256" key="4">
    <source>
        <dbReference type="ARBA" id="ARBA00022475"/>
    </source>
</evidence>
<dbReference type="PROSITE" id="PS50109">
    <property type="entry name" value="HIS_KIN"/>
    <property type="match status" value="1"/>
</dbReference>
<dbReference type="InterPro" id="IPR003660">
    <property type="entry name" value="HAMP_dom"/>
</dbReference>
<keyword evidence="4" id="KW-1003">Cell membrane</keyword>
<evidence type="ECO:0000313" key="18">
    <source>
        <dbReference type="EMBL" id="MBB6479966.1"/>
    </source>
</evidence>
<dbReference type="CDD" id="cd00082">
    <property type="entry name" value="HisKA"/>
    <property type="match status" value="1"/>
</dbReference>
<keyword evidence="11 14" id="KW-1133">Transmembrane helix</keyword>
<dbReference type="SUPFAM" id="SSF55874">
    <property type="entry name" value="ATPase domain of HSP90 chaperone/DNA topoisomerase II/histidine kinase"/>
    <property type="match status" value="1"/>
</dbReference>
<proteinExistence type="predicted"/>
<evidence type="ECO:0000256" key="6">
    <source>
        <dbReference type="ARBA" id="ARBA00022679"/>
    </source>
</evidence>
<feature type="domain" description="Histidine kinase" evidence="15">
    <location>
        <begin position="515"/>
        <end position="761"/>
    </location>
</feature>
<evidence type="ECO:0000256" key="8">
    <source>
        <dbReference type="ARBA" id="ARBA00022741"/>
    </source>
</evidence>
<dbReference type="InterPro" id="IPR036890">
    <property type="entry name" value="HATPase_C_sf"/>
</dbReference>
<evidence type="ECO:0000259" key="15">
    <source>
        <dbReference type="PROSITE" id="PS50109"/>
    </source>
</evidence>
<evidence type="ECO:0000256" key="13">
    <source>
        <dbReference type="ARBA" id="ARBA00023136"/>
    </source>
</evidence>
<dbReference type="InterPro" id="IPR000014">
    <property type="entry name" value="PAS"/>
</dbReference>
<dbReference type="PROSITE" id="PS50112">
    <property type="entry name" value="PAS"/>
    <property type="match status" value="1"/>
</dbReference>
<dbReference type="GO" id="GO:0005524">
    <property type="term" value="F:ATP binding"/>
    <property type="evidence" value="ECO:0007669"/>
    <property type="project" value="UniProtKB-KW"/>
</dbReference>
<dbReference type="CDD" id="cd12912">
    <property type="entry name" value="PDC2_MCP_like"/>
    <property type="match status" value="1"/>
</dbReference>
<keyword evidence="8" id="KW-0547">Nucleotide-binding</keyword>
<dbReference type="EC" id="2.7.13.3" evidence="3"/>
<dbReference type="SUPFAM" id="SSF47384">
    <property type="entry name" value="Homodimeric domain of signal transducing histidine kinase"/>
    <property type="match status" value="1"/>
</dbReference>
<evidence type="ECO:0000256" key="9">
    <source>
        <dbReference type="ARBA" id="ARBA00022777"/>
    </source>
</evidence>
<dbReference type="CDD" id="cd06225">
    <property type="entry name" value="HAMP"/>
    <property type="match status" value="1"/>
</dbReference>
<dbReference type="InterPro" id="IPR013767">
    <property type="entry name" value="PAS_fold"/>
</dbReference>
<keyword evidence="5" id="KW-0597">Phosphoprotein</keyword>
<dbReference type="SMART" id="SM00304">
    <property type="entry name" value="HAMP"/>
    <property type="match status" value="1"/>
</dbReference>
<evidence type="ECO:0000256" key="3">
    <source>
        <dbReference type="ARBA" id="ARBA00012438"/>
    </source>
</evidence>
<keyword evidence="7 14" id="KW-0812">Transmembrane</keyword>
<accession>A0A841R818</accession>
<dbReference type="Pfam" id="PF00512">
    <property type="entry name" value="HisKA"/>
    <property type="match status" value="1"/>
</dbReference>
<dbReference type="InterPro" id="IPR033479">
    <property type="entry name" value="dCache_1"/>
</dbReference>
<evidence type="ECO:0000256" key="10">
    <source>
        <dbReference type="ARBA" id="ARBA00022840"/>
    </source>
</evidence>
<evidence type="ECO:0000256" key="11">
    <source>
        <dbReference type="ARBA" id="ARBA00022989"/>
    </source>
</evidence>
<dbReference type="SMART" id="SM00388">
    <property type="entry name" value="HisKA"/>
    <property type="match status" value="1"/>
</dbReference>
<evidence type="ECO:0000256" key="1">
    <source>
        <dbReference type="ARBA" id="ARBA00000085"/>
    </source>
</evidence>
<dbReference type="Gene3D" id="6.10.340.10">
    <property type="match status" value="1"/>
</dbReference>
<keyword evidence="6" id="KW-0808">Transferase</keyword>
<dbReference type="Pfam" id="PF02518">
    <property type="entry name" value="HATPase_c"/>
    <property type="match status" value="1"/>
</dbReference>
<dbReference type="PANTHER" id="PTHR43065:SF42">
    <property type="entry name" value="TWO-COMPONENT SENSOR PPRA"/>
    <property type="match status" value="1"/>
</dbReference>
<evidence type="ECO:0000256" key="2">
    <source>
        <dbReference type="ARBA" id="ARBA00004651"/>
    </source>
</evidence>
<keyword evidence="19" id="KW-1185">Reference proteome</keyword>
<dbReference type="SUPFAM" id="SSF55785">
    <property type="entry name" value="PYP-like sensor domain (PAS domain)"/>
    <property type="match status" value="1"/>
</dbReference>
<dbReference type="Gene3D" id="3.30.450.20">
    <property type="entry name" value="PAS domain"/>
    <property type="match status" value="2"/>
</dbReference>
<dbReference type="EMBL" id="JACHGJ010000002">
    <property type="protein sequence ID" value="MBB6479966.1"/>
    <property type="molecule type" value="Genomic_DNA"/>
</dbReference>
<dbReference type="InterPro" id="IPR035965">
    <property type="entry name" value="PAS-like_dom_sf"/>
</dbReference>
<dbReference type="PANTHER" id="PTHR43065">
    <property type="entry name" value="SENSOR HISTIDINE KINASE"/>
    <property type="match status" value="1"/>
</dbReference>
<evidence type="ECO:0000259" key="17">
    <source>
        <dbReference type="PROSITE" id="PS50885"/>
    </source>
</evidence>
<keyword evidence="10" id="KW-0067">ATP-binding</keyword>
<evidence type="ECO:0000256" key="7">
    <source>
        <dbReference type="ARBA" id="ARBA00022692"/>
    </source>
</evidence>
<dbReference type="GO" id="GO:0006355">
    <property type="term" value="P:regulation of DNA-templated transcription"/>
    <property type="evidence" value="ECO:0007669"/>
    <property type="project" value="InterPro"/>
</dbReference>
<dbReference type="GO" id="GO:0000155">
    <property type="term" value="F:phosphorelay sensor kinase activity"/>
    <property type="evidence" value="ECO:0007669"/>
    <property type="project" value="InterPro"/>
</dbReference>
<dbReference type="InterPro" id="IPR005467">
    <property type="entry name" value="His_kinase_dom"/>
</dbReference>
<feature type="domain" description="HAMP" evidence="17">
    <location>
        <begin position="302"/>
        <end position="362"/>
    </location>
</feature>
<keyword evidence="13 14" id="KW-0472">Membrane</keyword>
<name>A0A841R818_9SPIO</name>
<evidence type="ECO:0000256" key="5">
    <source>
        <dbReference type="ARBA" id="ARBA00022553"/>
    </source>
</evidence>
<sequence>MKLQFRLMAVILPVLIGIVTVISITTGIISTNALKNQSRENAQLLSRSYAGQLNSSIRLFRSLSQDLGSATVTAINIETTLQVFRKRYPQFIHSFYGSPDGKILMMSPYDKDLESFDLSSLDGWDRAVYDRSSAVSEPGIFFGNEAVALFAPSFFSYVEHREPDVDGMVVLILPLKELFREFKDISFGNSGSLFVGDKKGRLIYHKDESSFPPIQSVFQGDTALENIIRAMTDQKSGFGTYRNGEGSQFIAFSPVPEASWSLGINGAYNEITAGTTLLIQVSLVIILIGILLAAIILYLVVHSVVAPIEELTILAGSIEKGNFRQELQISPSRSKILRTGDEVSKLIVAFNKMSFQLDRTFENLNQEIEERKRMELALSESRKYVNDIIDSMPSVIIGVESGGKVTHWNCAAENMTGIKADKACGAFLPDLLPYLESEMGNISSSIQSGEPIYIKKKKHQEENLAHFEDITIYPLTGSESLRAVLRIDDVTEKVRMQEVLIQSEKMLSIGGLAAGMAHEINNPLAGMMQSASVMDNRLNKNLHMAANEKAALKLGIALDDIRTFLDERGILRMLSSISESGRRVAGIVENMLSFSRKSERVNSTHNLRELLDKTLVLAGSDYDLEKQSDFRKIRIVKEYGEDIPPVLCEGSKIQQVLLNLLRNGAQAMLEAHIESPCFTIRLYTGKGGKMVYLEIVDNGPGMDENTRKRVFEPFFTTKPVGEGTGLGLSVSYFIITEQHKGQMSVTSTEGVGTSFVIGLPV</sequence>